<dbReference type="PRINTS" id="PR00420">
    <property type="entry name" value="RNGMNOXGNASE"/>
</dbReference>
<keyword evidence="5" id="KW-0560">Oxidoreductase</keyword>
<keyword evidence="4" id="KW-0521">NADP</keyword>
<dbReference type="PANTHER" id="PTHR46028:SF2">
    <property type="entry name" value="KYNURENINE 3-MONOOXYGENASE"/>
    <property type="match status" value="1"/>
</dbReference>
<dbReference type="InterPro" id="IPR002938">
    <property type="entry name" value="FAD-bd"/>
</dbReference>
<dbReference type="GO" id="GO:0070189">
    <property type="term" value="P:kynurenine metabolic process"/>
    <property type="evidence" value="ECO:0007669"/>
    <property type="project" value="TreeGrafter"/>
</dbReference>
<dbReference type="GO" id="GO:0071949">
    <property type="term" value="F:FAD binding"/>
    <property type="evidence" value="ECO:0007669"/>
    <property type="project" value="InterPro"/>
</dbReference>
<reference evidence="8 9" key="1">
    <citation type="submission" date="2019-11" db="EMBL/GenBank/DDBJ databases">
        <title>Novel species isolated from a subtropical stream in China.</title>
        <authorList>
            <person name="Lu H."/>
        </authorList>
    </citation>
    <scope>NUCLEOTIDE SEQUENCE [LARGE SCALE GENOMIC DNA]</scope>
    <source>
        <strain evidence="8 9">FT80W</strain>
    </source>
</reference>
<dbReference type="PANTHER" id="PTHR46028">
    <property type="entry name" value="KYNURENINE 3-MONOOXYGENASE"/>
    <property type="match status" value="1"/>
</dbReference>
<dbReference type="PROSITE" id="PS51257">
    <property type="entry name" value="PROKAR_LIPOPROTEIN"/>
    <property type="match status" value="1"/>
</dbReference>
<keyword evidence="2" id="KW-0285">Flavoprotein</keyword>
<keyword evidence="3" id="KW-0274">FAD</keyword>
<evidence type="ECO:0000256" key="6">
    <source>
        <dbReference type="ARBA" id="ARBA00023033"/>
    </source>
</evidence>
<comment type="caution">
    <text evidence="8">The sequence shown here is derived from an EMBL/GenBank/DDBJ whole genome shotgun (WGS) entry which is preliminary data.</text>
</comment>
<dbReference type="EMBL" id="WKJK01000004">
    <property type="protein sequence ID" value="MRW90063.1"/>
    <property type="molecule type" value="Genomic_DNA"/>
</dbReference>
<dbReference type="Proteomes" id="UP000433309">
    <property type="component" value="Unassembled WGS sequence"/>
</dbReference>
<organism evidence="8 9">
    <name type="scientific">Duganella guangzhouensis</name>
    <dbReference type="NCBI Taxonomy" id="2666084"/>
    <lineage>
        <taxon>Bacteria</taxon>
        <taxon>Pseudomonadati</taxon>
        <taxon>Pseudomonadota</taxon>
        <taxon>Betaproteobacteria</taxon>
        <taxon>Burkholderiales</taxon>
        <taxon>Oxalobacteraceae</taxon>
        <taxon>Telluria group</taxon>
        <taxon>Duganella</taxon>
    </lineage>
</organism>
<sequence>MKRPQHIAIVGAGLVGCMLATLLARRGHMVSVFEKREESATLTNSTGRSTHLAISARGWRAIEAIDAGPEVLRSALPLKGRRIHSANGMEQIFQPYGDDEQAIFAIHRNVLNRILARICASTAGVTMHFSHQCMHVDASGGVLELTNSLTGEGLTVQADYIFAADGAFSKVRERATGSTRIRSAVQFESFGYKEVTIPVATAASLEPDAMHAWPRGEVSLFAFPNPDRTFTATLLAPFKGPNGFTNICTAEDVERVFAQRFPDVAAGQLCAELLANPVNSLVTVRCTPWTIDGRLALLGDAAHAMVPFLGQGMNAGFEDCMAITEMLDQHDEDFRAVLSRYEQLRKPHCDAVTTMSANTFDELTKQVASAHFHLKKQLERTIHRLYPERFVPPYELIAFTHVPYAEVQRRIEQLDNIAEELVRRIGPQGMQDENTVEHHIQTYITELTGDACEA</sequence>
<evidence type="ECO:0000256" key="1">
    <source>
        <dbReference type="ARBA" id="ARBA00001974"/>
    </source>
</evidence>
<dbReference type="AlphaFoldDB" id="A0A6I2KWE0"/>
<dbReference type="Gene3D" id="3.50.50.60">
    <property type="entry name" value="FAD/NAD(P)-binding domain"/>
    <property type="match status" value="1"/>
</dbReference>
<evidence type="ECO:0000256" key="2">
    <source>
        <dbReference type="ARBA" id="ARBA00022630"/>
    </source>
</evidence>
<dbReference type="InterPro" id="IPR036188">
    <property type="entry name" value="FAD/NAD-bd_sf"/>
</dbReference>
<dbReference type="SUPFAM" id="SSF51905">
    <property type="entry name" value="FAD/NAD(P)-binding domain"/>
    <property type="match status" value="1"/>
</dbReference>
<comment type="cofactor">
    <cofactor evidence="1">
        <name>FAD</name>
        <dbReference type="ChEBI" id="CHEBI:57692"/>
    </cofactor>
</comment>
<evidence type="ECO:0000256" key="3">
    <source>
        <dbReference type="ARBA" id="ARBA00022827"/>
    </source>
</evidence>
<dbReference type="Pfam" id="PF01494">
    <property type="entry name" value="FAD_binding_3"/>
    <property type="match status" value="1"/>
</dbReference>
<evidence type="ECO:0000259" key="7">
    <source>
        <dbReference type="Pfam" id="PF01494"/>
    </source>
</evidence>
<accession>A0A6I2KWE0</accession>
<proteinExistence type="predicted"/>
<keyword evidence="9" id="KW-1185">Reference proteome</keyword>
<dbReference type="RefSeq" id="WP_154375181.1">
    <property type="nucleotide sequence ID" value="NZ_WKJK01000004.1"/>
</dbReference>
<feature type="domain" description="FAD-binding" evidence="7">
    <location>
        <begin position="7"/>
        <end position="354"/>
    </location>
</feature>
<protein>
    <submittedName>
        <fullName evidence="8">FAD-dependent oxidoreductase</fullName>
    </submittedName>
</protein>
<evidence type="ECO:0000256" key="4">
    <source>
        <dbReference type="ARBA" id="ARBA00022857"/>
    </source>
</evidence>
<evidence type="ECO:0000256" key="5">
    <source>
        <dbReference type="ARBA" id="ARBA00023002"/>
    </source>
</evidence>
<dbReference type="GO" id="GO:0004502">
    <property type="term" value="F:kynurenine 3-monooxygenase activity"/>
    <property type="evidence" value="ECO:0007669"/>
    <property type="project" value="TreeGrafter"/>
</dbReference>
<keyword evidence="6" id="KW-0503">Monooxygenase</keyword>
<name>A0A6I2KWE0_9BURK</name>
<gene>
    <name evidence="8" type="ORF">GJ699_08720</name>
</gene>
<evidence type="ECO:0000313" key="9">
    <source>
        <dbReference type="Proteomes" id="UP000433309"/>
    </source>
</evidence>
<evidence type="ECO:0000313" key="8">
    <source>
        <dbReference type="EMBL" id="MRW90063.1"/>
    </source>
</evidence>